<evidence type="ECO:0000256" key="1">
    <source>
        <dbReference type="ARBA" id="ARBA00004279"/>
    </source>
</evidence>
<gene>
    <name evidence="25" type="ORF">HHUSO_G35076</name>
</gene>
<organism evidence="25 26">
    <name type="scientific">Huso huso</name>
    <name type="common">Beluga</name>
    <name type="synonym">Acipenser huso</name>
    <dbReference type="NCBI Taxonomy" id="61971"/>
    <lineage>
        <taxon>Eukaryota</taxon>
        <taxon>Metazoa</taxon>
        <taxon>Chordata</taxon>
        <taxon>Craniata</taxon>
        <taxon>Vertebrata</taxon>
        <taxon>Euteleostomi</taxon>
        <taxon>Actinopterygii</taxon>
        <taxon>Chondrostei</taxon>
        <taxon>Acipenseriformes</taxon>
        <taxon>Acipenseridae</taxon>
        <taxon>Huso</taxon>
    </lineage>
</organism>
<keyword evidence="9" id="KW-0597">Phosphoprotein</keyword>
<evidence type="ECO:0000313" key="25">
    <source>
        <dbReference type="EMBL" id="KAK6467533.1"/>
    </source>
</evidence>
<evidence type="ECO:0000256" key="7">
    <source>
        <dbReference type="ARBA" id="ARBA00022475"/>
    </source>
</evidence>
<comment type="subunit">
    <text evidence="20">Interacts with dopamine receptor DRD3.</text>
</comment>
<keyword evidence="24" id="KW-0812">Transmembrane</keyword>
<evidence type="ECO:0000256" key="5">
    <source>
        <dbReference type="ARBA" id="ARBA00004552"/>
    </source>
</evidence>
<keyword evidence="16" id="KW-0449">Lipoprotein</keyword>
<keyword evidence="26" id="KW-1185">Reference proteome</keyword>
<keyword evidence="11" id="KW-0770">Synapse</keyword>
<keyword evidence="8" id="KW-0488">Methylation</keyword>
<evidence type="ECO:0000256" key="18">
    <source>
        <dbReference type="ARBA" id="ARBA00037796"/>
    </source>
</evidence>
<evidence type="ECO:0000256" key="13">
    <source>
        <dbReference type="ARBA" id="ARBA00023136"/>
    </source>
</evidence>
<evidence type="ECO:0000256" key="8">
    <source>
        <dbReference type="ARBA" id="ARBA00022481"/>
    </source>
</evidence>
<dbReference type="PANTHER" id="PTHR10498:SF6">
    <property type="entry name" value="PARALEMMIN-1"/>
    <property type="match status" value="1"/>
</dbReference>
<evidence type="ECO:0000256" key="4">
    <source>
        <dbReference type="ARBA" id="ARBA00004527"/>
    </source>
</evidence>
<keyword evidence="24" id="KW-1133">Transmembrane helix</keyword>
<feature type="region of interest" description="Disordered" evidence="23">
    <location>
        <begin position="129"/>
        <end position="168"/>
    </location>
</feature>
<evidence type="ECO:0000256" key="24">
    <source>
        <dbReference type="SAM" id="Phobius"/>
    </source>
</evidence>
<evidence type="ECO:0000256" key="14">
    <source>
        <dbReference type="ARBA" id="ARBA00023139"/>
    </source>
</evidence>
<evidence type="ECO:0000256" key="21">
    <source>
        <dbReference type="ARBA" id="ARBA00040790"/>
    </source>
</evidence>
<keyword evidence="17" id="KW-0636">Prenylation</keyword>
<dbReference type="InterPro" id="IPR004965">
    <property type="entry name" value="Paralemmin"/>
</dbReference>
<evidence type="ECO:0000256" key="16">
    <source>
        <dbReference type="ARBA" id="ARBA00023288"/>
    </source>
</evidence>
<evidence type="ECO:0000256" key="9">
    <source>
        <dbReference type="ARBA" id="ARBA00022553"/>
    </source>
</evidence>
<keyword evidence="13 24" id="KW-0472">Membrane</keyword>
<dbReference type="Proteomes" id="UP001369086">
    <property type="component" value="Unassembled WGS sequence"/>
</dbReference>
<evidence type="ECO:0000256" key="6">
    <source>
        <dbReference type="ARBA" id="ARBA00005756"/>
    </source>
</evidence>
<feature type="transmembrane region" description="Helical" evidence="24">
    <location>
        <begin position="12"/>
        <end position="31"/>
    </location>
</feature>
<keyword evidence="15" id="KW-0966">Cell projection</keyword>
<keyword evidence="14" id="KW-0564">Palmitate</keyword>
<feature type="region of interest" description="Disordered" evidence="23">
    <location>
        <begin position="267"/>
        <end position="317"/>
    </location>
</feature>
<evidence type="ECO:0000313" key="26">
    <source>
        <dbReference type="Proteomes" id="UP001369086"/>
    </source>
</evidence>
<evidence type="ECO:0000256" key="11">
    <source>
        <dbReference type="ARBA" id="ARBA00023018"/>
    </source>
</evidence>
<keyword evidence="10" id="KW-0133">Cell shape</keyword>
<reference evidence="25 26" key="1">
    <citation type="submission" date="2021-05" db="EMBL/GenBank/DDBJ databases">
        <authorList>
            <person name="Zahm M."/>
            <person name="Klopp C."/>
            <person name="Cabau C."/>
            <person name="Kuhl H."/>
            <person name="Suciu R."/>
            <person name="Ciorpac M."/>
            <person name="Holostenco D."/>
            <person name="Gessner J."/>
            <person name="Wuertz S."/>
            <person name="Hohne C."/>
            <person name="Stock M."/>
            <person name="Gislard M."/>
            <person name="Lluch J."/>
            <person name="Milhes M."/>
            <person name="Lampietro C."/>
            <person name="Lopez Roques C."/>
            <person name="Donnadieu C."/>
            <person name="Du K."/>
            <person name="Schartl M."/>
            <person name="Guiguen Y."/>
        </authorList>
    </citation>
    <scope>NUCLEOTIDE SEQUENCE [LARGE SCALE GENOMIC DNA]</scope>
    <source>
        <strain evidence="25">Hh-F2</strain>
        <tissue evidence="25">Blood</tissue>
    </source>
</reference>
<accession>A0ABR0Y557</accession>
<evidence type="ECO:0000256" key="3">
    <source>
        <dbReference type="ARBA" id="ARBA00004489"/>
    </source>
</evidence>
<evidence type="ECO:0000256" key="23">
    <source>
        <dbReference type="SAM" id="MobiDB-lite"/>
    </source>
</evidence>
<keyword evidence="7" id="KW-1003">Cell membrane</keyword>
<feature type="compositionally biased region" description="Polar residues" evidence="23">
    <location>
        <begin position="303"/>
        <end position="315"/>
    </location>
</feature>
<name>A0ABR0Y557_HUSHU</name>
<evidence type="ECO:0000256" key="20">
    <source>
        <dbReference type="ARBA" id="ARBA00038823"/>
    </source>
</evidence>
<evidence type="ECO:0000256" key="15">
    <source>
        <dbReference type="ARBA" id="ARBA00023273"/>
    </source>
</evidence>
<sequence>MLVRVLCWCLQYLGSSSVFLCLSVLVLRCLFSLSVRRMSDTLLQQERLQAIAIPGSFARKTNLRTQTLEDERRQLQHLKSKALRERWLLDGAPSAASEEDEAMKKQLQEDEAKTKGLEEIIQSLEQELEELETGVSATSTKESLSEAANEDSGQTGDHTEKSHPCPFLEVRVHSSPRLDKSGGDSDLMRAAMYSVEITIEKDRVTGETKVLSTNTLLPKNFAHQGVKVYEDDLKVVHAVRAGDGAIENGVHLLSSTEVEELIHKADEVTMSDTSASKDGEGTPKSTTQTPKKEITGIEAKPTASPQATGNPSSDASLEHPVTMVFMGYQNVEDEAETNKVLGLEGTVKAELVVIEDGNGKGGAGEGKEGKEGQEEQQQAPPNGSTAEPLKNQEGGEKGEAEPGAGEVNTKEKQPCKCCAVM</sequence>
<keyword evidence="12" id="KW-0175">Coiled coil</keyword>
<feature type="region of interest" description="Disordered" evidence="23">
    <location>
        <begin position="354"/>
        <end position="421"/>
    </location>
</feature>
<comment type="caution">
    <text evidence="25">The sequence shown here is derived from an EMBL/GenBank/DDBJ whole genome shotgun (WGS) entry which is preliminary data.</text>
</comment>
<dbReference type="Pfam" id="PF03285">
    <property type="entry name" value="Paralemmin"/>
    <property type="match status" value="1"/>
</dbReference>
<evidence type="ECO:0000256" key="19">
    <source>
        <dbReference type="ARBA" id="ARBA00037871"/>
    </source>
</evidence>
<proteinExistence type="inferred from homology"/>
<protein>
    <recommendedName>
        <fullName evidence="21">Paralemmin-1</fullName>
    </recommendedName>
    <alternativeName>
        <fullName evidence="22">Paralemmin</fullName>
    </alternativeName>
</protein>
<dbReference type="EMBL" id="JAHFZB010000049">
    <property type="protein sequence ID" value="KAK6467533.1"/>
    <property type="molecule type" value="Genomic_DNA"/>
</dbReference>
<comment type="similarity">
    <text evidence="6">Belongs to the paralemmin family.</text>
</comment>
<evidence type="ECO:0000256" key="12">
    <source>
        <dbReference type="ARBA" id="ARBA00023054"/>
    </source>
</evidence>
<dbReference type="PANTHER" id="PTHR10498">
    <property type="entry name" value="PARALEMMIN-RELATED"/>
    <property type="match status" value="1"/>
</dbReference>
<evidence type="ECO:0000256" key="22">
    <source>
        <dbReference type="ARBA" id="ARBA00041963"/>
    </source>
</evidence>
<evidence type="ECO:0000256" key="2">
    <source>
        <dbReference type="ARBA" id="ARBA00004342"/>
    </source>
</evidence>
<evidence type="ECO:0000256" key="17">
    <source>
        <dbReference type="ARBA" id="ARBA00023289"/>
    </source>
</evidence>
<comment type="subcellular location">
    <subcellularLocation>
        <location evidence="18">Apicolateral cell membrane</location>
        <topology evidence="18">Lipid-anchor</topology>
    </subcellularLocation>
    <subcellularLocation>
        <location evidence="19">Basolateral cell membrane</location>
        <topology evidence="19">Lipid-anchor</topology>
    </subcellularLocation>
    <subcellularLocation>
        <location evidence="2">Cell membrane</location>
        <topology evidence="2">Lipid-anchor</topology>
        <orientation evidence="2">Cytoplasmic side</orientation>
    </subcellularLocation>
    <subcellularLocation>
        <location evidence="3">Cell projection</location>
        <location evidence="3">Axon</location>
    </subcellularLocation>
    <subcellularLocation>
        <location evidence="1">Cell projection</location>
        <location evidence="1">Dendrite</location>
    </subcellularLocation>
    <subcellularLocation>
        <location evidence="5">Cell projection</location>
        <location evidence="5">Dendritic spine</location>
    </subcellularLocation>
    <subcellularLocation>
        <location evidence="4">Cell projection</location>
        <location evidence="4">Filopodium membrane</location>
        <topology evidence="4">Lipid-anchor</topology>
    </subcellularLocation>
</comment>
<evidence type="ECO:0000256" key="10">
    <source>
        <dbReference type="ARBA" id="ARBA00022960"/>
    </source>
</evidence>